<dbReference type="PATRIC" id="fig|74704.6.peg.967"/>
<evidence type="ECO:0000313" key="2">
    <source>
        <dbReference type="Proteomes" id="UP000034455"/>
    </source>
</evidence>
<gene>
    <name evidence="1" type="ORF">UF66_0945</name>
</gene>
<evidence type="ECO:0000313" key="1">
    <source>
        <dbReference type="EMBL" id="KKI63089.1"/>
    </source>
</evidence>
<sequence length="46" mass="5750">MSKEAKELTNEELLERQKQQFEEYKELEKKKKKKKWFWGCDMLPSK</sequence>
<accession>A0A0M2NX43</accession>
<dbReference type="GeneID" id="58098802"/>
<organism evidence="1 2">
    <name type="scientific">Staphylococcus cohnii subsp. cohnii</name>
    <dbReference type="NCBI Taxonomy" id="74704"/>
    <lineage>
        <taxon>Bacteria</taxon>
        <taxon>Bacillati</taxon>
        <taxon>Bacillota</taxon>
        <taxon>Bacilli</taxon>
        <taxon>Bacillales</taxon>
        <taxon>Staphylococcaceae</taxon>
        <taxon>Staphylococcus</taxon>
        <taxon>Staphylococcus cohnii species complex</taxon>
    </lineage>
</organism>
<dbReference type="Proteomes" id="UP000034455">
    <property type="component" value="Unassembled WGS sequence"/>
</dbReference>
<dbReference type="AlphaFoldDB" id="A0A0M2NX43"/>
<dbReference type="RefSeq" id="WP_155395434.1">
    <property type="nucleotide sequence ID" value="NZ_LAKJ01000018.1"/>
</dbReference>
<reference evidence="1 2" key="1">
    <citation type="submission" date="2015-03" db="EMBL/GenBank/DDBJ databases">
        <title>Genome Assembly of Staphylococcus cohnii subsp. cohnii strain G22B2.</title>
        <authorList>
            <person name="Nair G."/>
            <person name="Kaur G."/>
            <person name="Khatri I."/>
            <person name="Singh N.K."/>
            <person name="Sathyabama S."/>
            <person name="Maurya S.K."/>
            <person name="Subramanian S."/>
            <person name="Agrewala J.N."/>
            <person name="Mayilraj S."/>
        </authorList>
    </citation>
    <scope>NUCLEOTIDE SEQUENCE [LARGE SCALE GENOMIC DNA]</scope>
    <source>
        <strain evidence="1 2">G22B2</strain>
    </source>
</reference>
<comment type="caution">
    <text evidence="1">The sequence shown here is derived from an EMBL/GenBank/DDBJ whole genome shotgun (WGS) entry which is preliminary data.</text>
</comment>
<protein>
    <submittedName>
        <fullName evidence="1">Uncharacterized protein</fullName>
    </submittedName>
</protein>
<name>A0A0M2NX43_STACC</name>
<proteinExistence type="predicted"/>
<dbReference type="EMBL" id="LAKJ01000018">
    <property type="protein sequence ID" value="KKI63089.1"/>
    <property type="molecule type" value="Genomic_DNA"/>
</dbReference>